<evidence type="ECO:0000256" key="4">
    <source>
        <dbReference type="ARBA" id="ARBA00013297"/>
    </source>
</evidence>
<keyword evidence="7 13" id="KW-0460">Magnesium</keyword>
<keyword evidence="5 13" id="KW-0479">Metal-binding</keyword>
<dbReference type="PROSITE" id="PS00893">
    <property type="entry name" value="NUDIX_BOX"/>
    <property type="match status" value="1"/>
</dbReference>
<dbReference type="SUPFAM" id="SSF55811">
    <property type="entry name" value="Nudix"/>
    <property type="match status" value="1"/>
</dbReference>
<protein>
    <recommendedName>
        <fullName evidence="4">ADP-ribose pyrophosphatase</fullName>
        <ecNumber evidence="3">3.6.1.13</ecNumber>
    </recommendedName>
    <alternativeName>
        <fullName evidence="9">ADP-ribose diphosphatase</fullName>
    </alternativeName>
    <alternativeName>
        <fullName evidence="11">ADP-ribose phosphohydrolase</fullName>
    </alternativeName>
    <alternativeName>
        <fullName evidence="10">Adenosine diphosphoribose pyrophosphatase</fullName>
    </alternativeName>
</protein>
<dbReference type="AlphaFoldDB" id="A0A2G6JBH0"/>
<comment type="similarity">
    <text evidence="2">Belongs to the Nudix hydrolase family. NudF subfamily.</text>
</comment>
<evidence type="ECO:0000256" key="5">
    <source>
        <dbReference type="ARBA" id="ARBA00022723"/>
    </source>
</evidence>
<sequence>MSAPWQPEYGEKDFSIEKRETLYDGFFKMYKLHLKHKTFEGDEILIQRELFWRDDAVCVVLYDAPRQRVVLVEQFRVGVYDDPAGPWMLELVAGIVESGESVDDVARREAVEEAGAELGEIIPITRFSPSTGATREYIDLLCAQVDSDNISGIHGLESEGEDIKVHTLAAADAYELVRSGKVNNAPAIIGLQWLELNQAELDKRWA</sequence>
<reference evidence="15 16" key="1">
    <citation type="submission" date="2017-10" db="EMBL/GenBank/DDBJ databases">
        <title>Novel microbial diversity and functional potential in the marine mammal oral microbiome.</title>
        <authorList>
            <person name="Dudek N.K."/>
            <person name="Sun C.L."/>
            <person name="Burstein D."/>
            <person name="Kantor R.S."/>
            <person name="Aliaga Goltsman D.S."/>
            <person name="Bik E.M."/>
            <person name="Thomas B.C."/>
            <person name="Banfield J.F."/>
            <person name="Relman D.A."/>
        </authorList>
    </citation>
    <scope>NUCLEOTIDE SEQUENCE [LARGE SCALE GENOMIC DNA]</scope>
    <source>
        <strain evidence="15">DOLJORAL78_49_30</strain>
    </source>
</reference>
<dbReference type="PANTHER" id="PTHR11839">
    <property type="entry name" value="UDP/ADP-SUGAR PYROPHOSPHATASE"/>
    <property type="match status" value="1"/>
</dbReference>
<evidence type="ECO:0000256" key="1">
    <source>
        <dbReference type="ARBA" id="ARBA00001946"/>
    </source>
</evidence>
<evidence type="ECO:0000256" key="10">
    <source>
        <dbReference type="ARBA" id="ARBA00030308"/>
    </source>
</evidence>
<evidence type="ECO:0000259" key="14">
    <source>
        <dbReference type="PROSITE" id="PS51462"/>
    </source>
</evidence>
<dbReference type="Proteomes" id="UP000242733">
    <property type="component" value="Unassembled WGS sequence"/>
</dbReference>
<feature type="binding site" evidence="13">
    <location>
        <position position="93"/>
    </location>
    <ligand>
        <name>Mg(2+)</name>
        <dbReference type="ChEBI" id="CHEBI:18420"/>
        <label>1</label>
    </ligand>
</feature>
<dbReference type="InterPro" id="IPR004385">
    <property type="entry name" value="NDP_pyrophosphatase"/>
</dbReference>
<feature type="domain" description="Nudix hydrolase" evidence="14">
    <location>
        <begin position="52"/>
        <end position="190"/>
    </location>
</feature>
<keyword evidence="6" id="KW-0378">Hydrolase</keyword>
<feature type="binding site" evidence="13">
    <location>
        <position position="161"/>
    </location>
    <ligand>
        <name>Mg(2+)</name>
        <dbReference type="ChEBI" id="CHEBI:18420"/>
        <label>1</label>
    </ligand>
</feature>
<dbReference type="PROSITE" id="PS51462">
    <property type="entry name" value="NUDIX"/>
    <property type="match status" value="1"/>
</dbReference>
<proteinExistence type="inferred from homology"/>
<dbReference type="InterPro" id="IPR000086">
    <property type="entry name" value="NUDIX_hydrolase_dom"/>
</dbReference>
<dbReference type="InterPro" id="IPR015797">
    <property type="entry name" value="NUDIX_hydrolase-like_dom_sf"/>
</dbReference>
<comment type="cofactor">
    <cofactor evidence="1 13">
        <name>Mg(2+)</name>
        <dbReference type="ChEBI" id="CHEBI:18420"/>
    </cofactor>
</comment>
<comment type="function">
    <text evidence="8">Acts on ADP-mannose and ADP-glucose as well as ADP-ribose. Prevents glycogen biosynthesis. The reaction catalyzed by this enzyme is a limiting step of the gluconeogenic process.</text>
</comment>
<organism evidence="15 16">
    <name type="scientific">Neptuniibacter caesariensis</name>
    <dbReference type="NCBI Taxonomy" id="207954"/>
    <lineage>
        <taxon>Bacteria</taxon>
        <taxon>Pseudomonadati</taxon>
        <taxon>Pseudomonadota</taxon>
        <taxon>Gammaproteobacteria</taxon>
        <taxon>Oceanospirillales</taxon>
        <taxon>Oceanospirillaceae</taxon>
        <taxon>Neptuniibacter</taxon>
    </lineage>
</organism>
<dbReference type="PANTHER" id="PTHR11839:SF5">
    <property type="entry name" value="ADP-RIBOSE PYROPHOSPHATASE"/>
    <property type="match status" value="1"/>
</dbReference>
<evidence type="ECO:0000256" key="2">
    <source>
        <dbReference type="ARBA" id="ARBA00007482"/>
    </source>
</evidence>
<evidence type="ECO:0000256" key="13">
    <source>
        <dbReference type="PIRSR" id="PIRSR604385-2"/>
    </source>
</evidence>
<name>A0A2G6JBH0_NEPCE</name>
<dbReference type="GO" id="GO:0019144">
    <property type="term" value="F:ADP-sugar diphosphatase activity"/>
    <property type="evidence" value="ECO:0007669"/>
    <property type="project" value="TreeGrafter"/>
</dbReference>
<dbReference type="GO" id="GO:0006753">
    <property type="term" value="P:nucleoside phosphate metabolic process"/>
    <property type="evidence" value="ECO:0007669"/>
    <property type="project" value="TreeGrafter"/>
</dbReference>
<dbReference type="GO" id="GO:0046872">
    <property type="term" value="F:metal ion binding"/>
    <property type="evidence" value="ECO:0007669"/>
    <property type="project" value="UniProtKB-KW"/>
</dbReference>
<dbReference type="EC" id="3.6.1.13" evidence="3"/>
<dbReference type="GO" id="GO:0019693">
    <property type="term" value="P:ribose phosphate metabolic process"/>
    <property type="evidence" value="ECO:0007669"/>
    <property type="project" value="TreeGrafter"/>
</dbReference>
<gene>
    <name evidence="15" type="ORF">CSA61_01010</name>
</gene>
<evidence type="ECO:0000256" key="3">
    <source>
        <dbReference type="ARBA" id="ARBA00012453"/>
    </source>
</evidence>
<dbReference type="Gene3D" id="3.90.79.10">
    <property type="entry name" value="Nucleoside Triphosphate Pyrophosphohydrolase"/>
    <property type="match status" value="1"/>
</dbReference>
<evidence type="ECO:0000256" key="7">
    <source>
        <dbReference type="ARBA" id="ARBA00022842"/>
    </source>
</evidence>
<feature type="binding site" evidence="13">
    <location>
        <position position="109"/>
    </location>
    <ligand>
        <name>Mg(2+)</name>
        <dbReference type="ChEBI" id="CHEBI:18420"/>
        <label>1</label>
    </ligand>
</feature>
<evidence type="ECO:0000313" key="15">
    <source>
        <dbReference type="EMBL" id="PIE20768.1"/>
    </source>
</evidence>
<evidence type="ECO:0000256" key="11">
    <source>
        <dbReference type="ARBA" id="ARBA00033056"/>
    </source>
</evidence>
<dbReference type="Pfam" id="PF00293">
    <property type="entry name" value="NUDIX"/>
    <property type="match status" value="1"/>
</dbReference>
<evidence type="ECO:0000256" key="12">
    <source>
        <dbReference type="ARBA" id="ARBA00049546"/>
    </source>
</evidence>
<evidence type="ECO:0000256" key="6">
    <source>
        <dbReference type="ARBA" id="ARBA00022801"/>
    </source>
</evidence>
<comment type="catalytic activity">
    <reaction evidence="12">
        <text>ADP-D-ribose + H2O = D-ribose 5-phosphate + AMP + 2 H(+)</text>
        <dbReference type="Rhea" id="RHEA:10412"/>
        <dbReference type="ChEBI" id="CHEBI:15377"/>
        <dbReference type="ChEBI" id="CHEBI:15378"/>
        <dbReference type="ChEBI" id="CHEBI:57967"/>
        <dbReference type="ChEBI" id="CHEBI:78346"/>
        <dbReference type="ChEBI" id="CHEBI:456215"/>
        <dbReference type="EC" id="3.6.1.13"/>
    </reaction>
</comment>
<dbReference type="CDD" id="cd24155">
    <property type="entry name" value="NUDIX_ADPRase"/>
    <property type="match status" value="1"/>
</dbReference>
<dbReference type="NCBIfam" id="TIGR00052">
    <property type="entry name" value="nudix-type nucleoside diphosphatase, YffH/AdpP family"/>
    <property type="match status" value="1"/>
</dbReference>
<dbReference type="GO" id="GO:0005829">
    <property type="term" value="C:cytosol"/>
    <property type="evidence" value="ECO:0007669"/>
    <property type="project" value="TreeGrafter"/>
</dbReference>
<dbReference type="InterPro" id="IPR020084">
    <property type="entry name" value="NUDIX_hydrolase_CS"/>
</dbReference>
<feature type="binding site" evidence="13">
    <location>
        <position position="113"/>
    </location>
    <ligand>
        <name>Mg(2+)</name>
        <dbReference type="ChEBI" id="CHEBI:18420"/>
        <label>1</label>
    </ligand>
</feature>
<evidence type="ECO:0000256" key="8">
    <source>
        <dbReference type="ARBA" id="ARBA00025164"/>
    </source>
</evidence>
<accession>A0A2G6JBH0</accession>
<dbReference type="GO" id="GO:0047631">
    <property type="term" value="F:ADP-ribose diphosphatase activity"/>
    <property type="evidence" value="ECO:0007669"/>
    <property type="project" value="UniProtKB-EC"/>
</dbReference>
<evidence type="ECO:0000256" key="9">
    <source>
        <dbReference type="ARBA" id="ARBA00030162"/>
    </source>
</evidence>
<dbReference type="EMBL" id="PDSG01000004">
    <property type="protein sequence ID" value="PIE20768.1"/>
    <property type="molecule type" value="Genomic_DNA"/>
</dbReference>
<evidence type="ECO:0000313" key="16">
    <source>
        <dbReference type="Proteomes" id="UP000242733"/>
    </source>
</evidence>
<comment type="caution">
    <text evidence="15">The sequence shown here is derived from an EMBL/GenBank/DDBJ whole genome shotgun (WGS) entry which is preliminary data.</text>
</comment>